<keyword evidence="3" id="KW-0143">Chaperone</keyword>
<evidence type="ECO:0000256" key="2">
    <source>
        <dbReference type="ARBA" id="ARBA00022946"/>
    </source>
</evidence>
<dbReference type="Gene3D" id="3.30.2180.10">
    <property type="entry name" value="ATP12-like"/>
    <property type="match status" value="1"/>
</dbReference>
<organism evidence="4 5">
    <name type="scientific">Sphingomonas kaistensis</name>
    <dbReference type="NCBI Taxonomy" id="298708"/>
    <lineage>
        <taxon>Bacteria</taxon>
        <taxon>Pseudomonadati</taxon>
        <taxon>Pseudomonadota</taxon>
        <taxon>Alphaproteobacteria</taxon>
        <taxon>Sphingomonadales</taxon>
        <taxon>Sphingomonadaceae</taxon>
        <taxon>Sphingomonas</taxon>
    </lineage>
</organism>
<dbReference type="Pfam" id="PF07542">
    <property type="entry name" value="ATP12"/>
    <property type="match status" value="1"/>
</dbReference>
<evidence type="ECO:0000313" key="4">
    <source>
        <dbReference type="EMBL" id="WWM69325.1"/>
    </source>
</evidence>
<proteinExistence type="inferred from homology"/>
<evidence type="ECO:0000313" key="5">
    <source>
        <dbReference type="Proteomes" id="UP001382935"/>
    </source>
</evidence>
<gene>
    <name evidence="4" type="ORF">V6R86_01055</name>
</gene>
<dbReference type="Proteomes" id="UP001382935">
    <property type="component" value="Chromosome"/>
</dbReference>
<dbReference type="EMBL" id="CP145607">
    <property type="protein sequence ID" value="WWM69325.1"/>
    <property type="molecule type" value="Genomic_DNA"/>
</dbReference>
<dbReference type="InterPro" id="IPR011419">
    <property type="entry name" value="ATP12_ATP_synth-F1-assembly"/>
</dbReference>
<dbReference type="SUPFAM" id="SSF160909">
    <property type="entry name" value="ATP12-like"/>
    <property type="match status" value="1"/>
</dbReference>
<accession>A0ABZ2FXA9</accession>
<reference evidence="4 5" key="1">
    <citation type="submission" date="2024-02" db="EMBL/GenBank/DDBJ databases">
        <title>Full genome sequence of Sphingomonas kaistensis.</title>
        <authorList>
            <person name="Poletto B.L."/>
            <person name="Silva G."/>
            <person name="Galante D."/>
            <person name="Campos K.R."/>
            <person name="Santos M.B.N."/>
            <person name="Sacchi C.T."/>
        </authorList>
    </citation>
    <scope>NUCLEOTIDE SEQUENCE [LARGE SCALE GENOMIC DNA]</scope>
    <source>
        <strain evidence="4 5">MA4R</strain>
    </source>
</reference>
<dbReference type="PANTHER" id="PTHR21013:SF10">
    <property type="entry name" value="ATP SYNTHASE MITOCHONDRIAL F1 COMPLEX ASSEMBLY FACTOR 2"/>
    <property type="match status" value="1"/>
</dbReference>
<keyword evidence="2" id="KW-0809">Transit peptide</keyword>
<name>A0ABZ2FXA9_9SPHN</name>
<sequence length="231" mass="24898">MKRFWKSSAAVADDSGHWRIELDGRPVRTPARALLLLPGEQLAQEVAAEWQAAGEVVDPRAMPLTGLANAAVDHAAPKPDAFADTLARYAASDLLCYRADSPAKLIAAQADAWDPLLGWARRRFDVDFHVTEGVSPVDQPQATLDQLAQAVHALDPYRLAGLSPLVTIGGSLVAALALLEGAVSVDEAWAAVSLDERWQLDQWGSDAEAEKAMAARERDFRAAARFLSLLP</sequence>
<evidence type="ECO:0000256" key="1">
    <source>
        <dbReference type="ARBA" id="ARBA00008231"/>
    </source>
</evidence>
<dbReference type="RefSeq" id="WP_338501271.1">
    <property type="nucleotide sequence ID" value="NZ_CP145607.1"/>
</dbReference>
<evidence type="ECO:0000256" key="3">
    <source>
        <dbReference type="ARBA" id="ARBA00023186"/>
    </source>
</evidence>
<comment type="similarity">
    <text evidence="1">Belongs to the ATP12 family.</text>
</comment>
<protein>
    <submittedName>
        <fullName evidence="4">ATP12 family protein</fullName>
    </submittedName>
</protein>
<dbReference type="InterPro" id="IPR023335">
    <property type="entry name" value="ATP12_ortho_dom_sf"/>
</dbReference>
<dbReference type="InterPro" id="IPR042272">
    <property type="entry name" value="ATP12_ATP_synth-F1-assembly_N"/>
</dbReference>
<keyword evidence="5" id="KW-1185">Reference proteome</keyword>
<dbReference type="Gene3D" id="1.10.3580.10">
    <property type="entry name" value="ATP12 ATPase"/>
    <property type="match status" value="1"/>
</dbReference>
<dbReference type="PANTHER" id="PTHR21013">
    <property type="entry name" value="ATP SYNTHASE MITOCHONDRIAL F1 COMPLEX ASSEMBLY FACTOR 2/ATP12 PROTEIN, MITOCHONDRIAL PRECURSOR"/>
    <property type="match status" value="1"/>
</dbReference>